<dbReference type="EMBL" id="ML992508">
    <property type="protein sequence ID" value="KAF2222377.1"/>
    <property type="molecule type" value="Genomic_DNA"/>
</dbReference>
<evidence type="ECO:0000313" key="10">
    <source>
        <dbReference type="EMBL" id="KAF2222377.1"/>
    </source>
</evidence>
<dbReference type="GO" id="GO:0000981">
    <property type="term" value="F:DNA-binding transcription factor activity, RNA polymerase II-specific"/>
    <property type="evidence" value="ECO:0007669"/>
    <property type="project" value="InterPro"/>
</dbReference>
<dbReference type="Proteomes" id="UP000799538">
    <property type="component" value="Unassembled WGS sequence"/>
</dbReference>
<feature type="compositionally biased region" description="Polar residues" evidence="7">
    <location>
        <begin position="62"/>
        <end position="73"/>
    </location>
</feature>
<evidence type="ECO:0000256" key="7">
    <source>
        <dbReference type="SAM" id="MobiDB-lite"/>
    </source>
</evidence>
<dbReference type="SUPFAM" id="SSF57701">
    <property type="entry name" value="Zn2/Cys6 DNA-binding domain"/>
    <property type="match status" value="1"/>
</dbReference>
<dbReference type="InterPro" id="IPR001138">
    <property type="entry name" value="Zn2Cys6_DnaBD"/>
</dbReference>
<keyword evidence="5" id="KW-0804">Transcription</keyword>
<dbReference type="GO" id="GO:0006351">
    <property type="term" value="P:DNA-templated transcription"/>
    <property type="evidence" value="ECO:0007669"/>
    <property type="project" value="InterPro"/>
</dbReference>
<accession>A0A6A6G9L8</accession>
<dbReference type="InterPro" id="IPR036864">
    <property type="entry name" value="Zn2-C6_fun-type_DNA-bd_sf"/>
</dbReference>
<dbReference type="SMART" id="SM00066">
    <property type="entry name" value="GAL4"/>
    <property type="match status" value="1"/>
</dbReference>
<reference evidence="11" key="1">
    <citation type="journal article" date="2020" name="Stud. Mycol.">
        <title>101 Dothideomycetes genomes: A test case for predicting lifestyles and emergence of pathogens.</title>
        <authorList>
            <person name="Haridas S."/>
            <person name="Albert R."/>
            <person name="Binder M."/>
            <person name="Bloem J."/>
            <person name="LaButti K."/>
            <person name="Salamov A."/>
            <person name="Andreopoulos B."/>
            <person name="Baker S."/>
            <person name="Barry K."/>
            <person name="Bills G."/>
            <person name="Bluhm B."/>
            <person name="Cannon C."/>
            <person name="Castanera R."/>
            <person name="Culley D."/>
            <person name="Daum C."/>
            <person name="Ezra D."/>
            <person name="Gonzalez J."/>
            <person name="Henrissat B."/>
            <person name="Kuo A."/>
            <person name="Liang C."/>
            <person name="Lipzen A."/>
            <person name="Lutzoni F."/>
            <person name="Magnuson J."/>
            <person name="Mondo S."/>
            <person name="Nolan M."/>
            <person name="Ohm R."/>
            <person name="Pangilinan J."/>
            <person name="Park H.-J."/>
            <person name="Ramirez L."/>
            <person name="Alfaro M."/>
            <person name="Sun H."/>
            <person name="Tritt A."/>
            <person name="Yoshinaga Y."/>
            <person name="Zwiers L.-H."/>
            <person name="Turgeon B."/>
            <person name="Goodwin S."/>
            <person name="Spatafora J."/>
            <person name="Crous P."/>
            <person name="Grigoriev I."/>
        </authorList>
    </citation>
    <scope>NUCLEOTIDE SEQUENCE [LARGE SCALE GENOMIC DNA]</scope>
    <source>
        <strain evidence="11">CECT 20119</strain>
    </source>
</reference>
<gene>
    <name evidence="10" type="ORF">BDZ85DRAFT_199396</name>
</gene>
<keyword evidence="8" id="KW-0812">Transmembrane</keyword>
<dbReference type="InterPro" id="IPR007219">
    <property type="entry name" value="XnlR_reg_dom"/>
</dbReference>
<dbReference type="GO" id="GO:0005634">
    <property type="term" value="C:nucleus"/>
    <property type="evidence" value="ECO:0007669"/>
    <property type="project" value="UniProtKB-SubCell"/>
</dbReference>
<keyword evidence="8" id="KW-1133">Transmembrane helix</keyword>
<evidence type="ECO:0000256" key="3">
    <source>
        <dbReference type="ARBA" id="ARBA00023015"/>
    </source>
</evidence>
<keyword evidence="4" id="KW-0238">DNA-binding</keyword>
<dbReference type="CDD" id="cd12148">
    <property type="entry name" value="fungal_TF_MHR"/>
    <property type="match status" value="1"/>
</dbReference>
<protein>
    <submittedName>
        <fullName evidence="10">Fungal-specific transcription factor domain-containing protein</fullName>
    </submittedName>
</protein>
<evidence type="ECO:0000313" key="11">
    <source>
        <dbReference type="Proteomes" id="UP000799538"/>
    </source>
</evidence>
<keyword evidence="11" id="KW-1185">Reference proteome</keyword>
<feature type="region of interest" description="Disordered" evidence="7">
    <location>
        <begin position="59"/>
        <end position="120"/>
    </location>
</feature>
<keyword evidence="8" id="KW-0472">Membrane</keyword>
<dbReference type="InterPro" id="IPR051711">
    <property type="entry name" value="Stress_Response_Reg"/>
</dbReference>
<dbReference type="GO" id="GO:0045944">
    <property type="term" value="P:positive regulation of transcription by RNA polymerase II"/>
    <property type="evidence" value="ECO:0007669"/>
    <property type="project" value="TreeGrafter"/>
</dbReference>
<dbReference type="AlphaFoldDB" id="A0A6A6G9L8"/>
<evidence type="ECO:0000256" key="6">
    <source>
        <dbReference type="ARBA" id="ARBA00023242"/>
    </source>
</evidence>
<feature type="transmembrane region" description="Helical" evidence="8">
    <location>
        <begin position="525"/>
        <end position="544"/>
    </location>
</feature>
<dbReference type="Pfam" id="PF04082">
    <property type="entry name" value="Fungal_trans"/>
    <property type="match status" value="1"/>
</dbReference>
<dbReference type="GO" id="GO:0008270">
    <property type="term" value="F:zinc ion binding"/>
    <property type="evidence" value="ECO:0007669"/>
    <property type="project" value="InterPro"/>
</dbReference>
<keyword evidence="6" id="KW-0539">Nucleus</keyword>
<dbReference type="PROSITE" id="PS00463">
    <property type="entry name" value="ZN2_CY6_FUNGAL_1"/>
    <property type="match status" value="1"/>
</dbReference>
<dbReference type="GO" id="GO:0043565">
    <property type="term" value="F:sequence-specific DNA binding"/>
    <property type="evidence" value="ECO:0007669"/>
    <property type="project" value="TreeGrafter"/>
</dbReference>
<keyword evidence="2" id="KW-0479">Metal-binding</keyword>
<sequence>MEKRAKTRVRATRACDRCKSKKLRCSGDKPCTACTKLRLNCAYNALYRRGKLPNIVERDQASPGQSLSTPSHDASTKDALDSVPMTASSQVQEDEHITSPPAGSSRDSPDHDHVSSHGNYHGSASGLAFLSRAQKRLHSSMPLSENISIFAFGDAPLPETDESFLRLPPIAEARQLVKTYFDVAFPTHRFLHEPTVEAWMQELYQHKPTTLLKPGARERSAIVMLVLAHAMLFRRKGSLQSDAALDSANLFAASEHQLGRETGEVRLSAVQARLAQCFYLLAQSRVNQCWNLFGTTARLAFAVGIHRKHKLAAGRKHHSHVDHESRKRTFWAAYSLDNYLSAALGRPRALHEQDIDQEYPDPIDDHDLSDDRDHVVAGPNSEAQSVMLAPIYHAKLSRIISSVLTKQYGIIRPSWDVHASLARSHLEQIATWRSEILPFLDAQWTSIGLMIPPFSRQCTVLNLASCYTTLLTARPLLLCSRQALQSCMPIVQSQIRECRLAGLDAALRIIKIVRGLCDGNKMFDVLWFTFYYTFNALTVLYVYIIEHRNESQEDWQAHLADAEACLSSLSQTVPLSSFTARYGVVLEELRHEASRRLSNQPLARHTPANAPEVSINDMGSAPSAADLDMFSLGNMQDFDQTSPSSFLAGVSGWADIETLVGPFLWRQKHEADHSSSIRRFHWPLTGSPIGRCDLCYDLLAIRSTTLRPI</sequence>
<comment type="subcellular location">
    <subcellularLocation>
        <location evidence="1">Nucleus</location>
    </subcellularLocation>
</comment>
<dbReference type="CDD" id="cd00067">
    <property type="entry name" value="GAL4"/>
    <property type="match status" value="1"/>
</dbReference>
<keyword evidence="3" id="KW-0805">Transcription regulation</keyword>
<evidence type="ECO:0000256" key="2">
    <source>
        <dbReference type="ARBA" id="ARBA00022723"/>
    </source>
</evidence>
<dbReference type="Gene3D" id="4.10.240.10">
    <property type="entry name" value="Zn(2)-C6 fungal-type DNA-binding domain"/>
    <property type="match status" value="1"/>
</dbReference>
<evidence type="ECO:0000256" key="8">
    <source>
        <dbReference type="SAM" id="Phobius"/>
    </source>
</evidence>
<dbReference type="PROSITE" id="PS50048">
    <property type="entry name" value="ZN2_CY6_FUNGAL_2"/>
    <property type="match status" value="1"/>
</dbReference>
<feature type="domain" description="Zn(2)-C6 fungal-type" evidence="9">
    <location>
        <begin position="14"/>
        <end position="43"/>
    </location>
</feature>
<proteinExistence type="predicted"/>
<organism evidence="10 11">
    <name type="scientific">Elsinoe ampelina</name>
    <dbReference type="NCBI Taxonomy" id="302913"/>
    <lineage>
        <taxon>Eukaryota</taxon>
        <taxon>Fungi</taxon>
        <taxon>Dikarya</taxon>
        <taxon>Ascomycota</taxon>
        <taxon>Pezizomycotina</taxon>
        <taxon>Dothideomycetes</taxon>
        <taxon>Dothideomycetidae</taxon>
        <taxon>Myriangiales</taxon>
        <taxon>Elsinoaceae</taxon>
        <taxon>Elsinoe</taxon>
    </lineage>
</organism>
<name>A0A6A6G9L8_9PEZI</name>
<dbReference type="SMART" id="SM00906">
    <property type="entry name" value="Fungal_trans"/>
    <property type="match status" value="1"/>
</dbReference>
<evidence type="ECO:0000259" key="9">
    <source>
        <dbReference type="PROSITE" id="PS50048"/>
    </source>
</evidence>
<dbReference type="PANTHER" id="PTHR47540">
    <property type="entry name" value="THIAMINE REPRESSIBLE GENES REGULATORY PROTEIN THI5"/>
    <property type="match status" value="1"/>
</dbReference>
<evidence type="ECO:0000256" key="5">
    <source>
        <dbReference type="ARBA" id="ARBA00023163"/>
    </source>
</evidence>
<dbReference type="OrthoDB" id="2579025at2759"/>
<dbReference type="Pfam" id="PF00172">
    <property type="entry name" value="Zn_clus"/>
    <property type="match status" value="1"/>
</dbReference>
<evidence type="ECO:0000256" key="4">
    <source>
        <dbReference type="ARBA" id="ARBA00023125"/>
    </source>
</evidence>
<dbReference type="PANTHER" id="PTHR47540:SF3">
    <property type="entry name" value="ZN(II)2CYS6 TRANSCRIPTION FACTOR (EUROFUNG)"/>
    <property type="match status" value="1"/>
</dbReference>
<evidence type="ECO:0000256" key="1">
    <source>
        <dbReference type="ARBA" id="ARBA00004123"/>
    </source>
</evidence>